<dbReference type="Gene3D" id="2.40.30.110">
    <property type="entry name" value="Aminomethyltransferase beta-barrel domains"/>
    <property type="match status" value="1"/>
</dbReference>
<proteinExistence type="inferred from homology"/>
<dbReference type="InterPro" id="IPR028896">
    <property type="entry name" value="GcvT/YgfZ/DmdA"/>
</dbReference>
<dbReference type="NCBIfam" id="TIGR00528">
    <property type="entry name" value="gcvT"/>
    <property type="match status" value="1"/>
</dbReference>
<evidence type="ECO:0000313" key="10">
    <source>
        <dbReference type="EMBL" id="KPA92758.1"/>
    </source>
</evidence>
<name>A0A0N1J673_9PSED</name>
<dbReference type="AlphaFoldDB" id="A0A0N1J673"/>
<dbReference type="GO" id="GO:0004047">
    <property type="term" value="F:aminomethyltransferase activity"/>
    <property type="evidence" value="ECO:0007669"/>
    <property type="project" value="UniProtKB-EC"/>
</dbReference>
<protein>
    <recommendedName>
        <fullName evidence="2">aminomethyltransferase</fullName>
        <ecNumber evidence="2">2.1.2.10</ecNumber>
    </recommendedName>
    <alternativeName>
        <fullName evidence="5">Glycine cleavage system T protein</fullName>
    </alternativeName>
</protein>
<dbReference type="PANTHER" id="PTHR43757">
    <property type="entry name" value="AMINOMETHYLTRANSFERASE"/>
    <property type="match status" value="1"/>
</dbReference>
<accession>A0A0N1J673</accession>
<evidence type="ECO:0000256" key="2">
    <source>
        <dbReference type="ARBA" id="ARBA00012616"/>
    </source>
</evidence>
<evidence type="ECO:0000256" key="3">
    <source>
        <dbReference type="ARBA" id="ARBA00022576"/>
    </source>
</evidence>
<dbReference type="Proteomes" id="UP000037931">
    <property type="component" value="Unassembled WGS sequence"/>
</dbReference>
<dbReference type="NCBIfam" id="NF010093">
    <property type="entry name" value="PRK13579.1"/>
    <property type="match status" value="1"/>
</dbReference>
<dbReference type="EMBL" id="JSYZ01000002">
    <property type="protein sequence ID" value="KPA92758.1"/>
    <property type="molecule type" value="Genomic_DNA"/>
</dbReference>
<dbReference type="InterPro" id="IPR006222">
    <property type="entry name" value="GCVT_N"/>
</dbReference>
<evidence type="ECO:0000259" key="9">
    <source>
        <dbReference type="Pfam" id="PF08669"/>
    </source>
</evidence>
<dbReference type="GO" id="GO:0006546">
    <property type="term" value="P:glycine catabolic process"/>
    <property type="evidence" value="ECO:0007669"/>
    <property type="project" value="InterPro"/>
</dbReference>
<dbReference type="PATRIC" id="fig|50340.43.peg.2506"/>
<dbReference type="Gene3D" id="3.30.1360.120">
    <property type="entry name" value="Probable tRNA modification gtpase trme, domain 1"/>
    <property type="match status" value="1"/>
</dbReference>
<feature type="domain" description="Aminomethyltransferase C-terminal" evidence="9">
    <location>
        <begin position="289"/>
        <end position="367"/>
    </location>
</feature>
<dbReference type="NCBIfam" id="NF001567">
    <property type="entry name" value="PRK00389.1"/>
    <property type="match status" value="1"/>
</dbReference>
<comment type="caution">
    <text evidence="10">The sequence shown here is derived from an EMBL/GenBank/DDBJ whole genome shotgun (WGS) entry which is preliminary data.</text>
</comment>
<dbReference type="Pfam" id="PF08669">
    <property type="entry name" value="GCV_T_C"/>
    <property type="match status" value="1"/>
</dbReference>
<feature type="domain" description="GCVT N-terminal" evidence="8">
    <location>
        <begin position="11"/>
        <end position="261"/>
    </location>
</feature>
<dbReference type="RefSeq" id="WP_054061044.1">
    <property type="nucleotide sequence ID" value="NZ_JSYZ01000002.1"/>
</dbReference>
<evidence type="ECO:0000313" key="11">
    <source>
        <dbReference type="Proteomes" id="UP000037931"/>
    </source>
</evidence>
<keyword evidence="4 10" id="KW-0808">Transferase</keyword>
<reference evidence="10 11" key="1">
    <citation type="journal article" date="2015" name="PLoS ONE">
        <title>Rice-Infecting Pseudomonas Genomes Are Highly Accessorized and Harbor Multiple Putative Virulence Mechanisms to Cause Sheath Brown Rot.</title>
        <authorList>
            <person name="Quibod I.L."/>
            <person name="Grande G."/>
            <person name="Oreiro E.G."/>
            <person name="Borja F.N."/>
            <person name="Dossa G.S."/>
            <person name="Mauleon R."/>
            <person name="Cruz C.V."/>
            <person name="Oliva R."/>
        </authorList>
    </citation>
    <scope>NUCLEOTIDE SEQUENCE [LARGE SCALE GENOMIC DNA]</scope>
    <source>
        <strain evidence="10 11">IRRI 6609</strain>
    </source>
</reference>
<dbReference type="OrthoDB" id="9774591at2"/>
<dbReference type="STRING" id="50340.PF66_00497"/>
<evidence type="ECO:0000256" key="1">
    <source>
        <dbReference type="ARBA" id="ARBA00008609"/>
    </source>
</evidence>
<evidence type="ECO:0000256" key="6">
    <source>
        <dbReference type="ARBA" id="ARBA00047665"/>
    </source>
</evidence>
<evidence type="ECO:0000256" key="4">
    <source>
        <dbReference type="ARBA" id="ARBA00022679"/>
    </source>
</evidence>
<dbReference type="InterPro" id="IPR013977">
    <property type="entry name" value="GcvT_C"/>
</dbReference>
<keyword evidence="3" id="KW-0032">Aminotransferase</keyword>
<dbReference type="GO" id="GO:0005960">
    <property type="term" value="C:glycine cleavage complex"/>
    <property type="evidence" value="ECO:0007669"/>
    <property type="project" value="InterPro"/>
</dbReference>
<dbReference type="InterPro" id="IPR006223">
    <property type="entry name" value="GcvT"/>
</dbReference>
<comment type="similarity">
    <text evidence="1">Belongs to the GcvT family.</text>
</comment>
<organism evidence="10 11">
    <name type="scientific">Pseudomonas asplenii</name>
    <dbReference type="NCBI Taxonomy" id="53407"/>
    <lineage>
        <taxon>Bacteria</taxon>
        <taxon>Pseudomonadati</taxon>
        <taxon>Pseudomonadota</taxon>
        <taxon>Gammaproteobacteria</taxon>
        <taxon>Pseudomonadales</taxon>
        <taxon>Pseudomonadaceae</taxon>
        <taxon>Pseudomonas</taxon>
    </lineage>
</organism>
<dbReference type="GO" id="GO:0008483">
    <property type="term" value="F:transaminase activity"/>
    <property type="evidence" value="ECO:0007669"/>
    <property type="project" value="UniProtKB-KW"/>
</dbReference>
<evidence type="ECO:0000256" key="5">
    <source>
        <dbReference type="ARBA" id="ARBA00031395"/>
    </source>
</evidence>
<evidence type="ECO:0000259" key="8">
    <source>
        <dbReference type="Pfam" id="PF01571"/>
    </source>
</evidence>
<comment type="catalytic activity">
    <reaction evidence="6">
        <text>N(6)-[(R)-S(8)-aminomethyldihydrolipoyl]-L-lysyl-[protein] + (6S)-5,6,7,8-tetrahydrofolate = N(6)-[(R)-dihydrolipoyl]-L-lysyl-[protein] + (6R)-5,10-methylene-5,6,7,8-tetrahydrofolate + NH4(+)</text>
        <dbReference type="Rhea" id="RHEA:16945"/>
        <dbReference type="Rhea" id="RHEA-COMP:10475"/>
        <dbReference type="Rhea" id="RHEA-COMP:10492"/>
        <dbReference type="ChEBI" id="CHEBI:15636"/>
        <dbReference type="ChEBI" id="CHEBI:28938"/>
        <dbReference type="ChEBI" id="CHEBI:57453"/>
        <dbReference type="ChEBI" id="CHEBI:83100"/>
        <dbReference type="ChEBI" id="CHEBI:83143"/>
        <dbReference type="EC" id="2.1.2.10"/>
    </reaction>
</comment>
<keyword evidence="11" id="KW-1185">Reference proteome</keyword>
<evidence type="ECO:0000256" key="7">
    <source>
        <dbReference type="PIRSR" id="PIRSR006487-1"/>
    </source>
</evidence>
<sequence>MSTENLLKTPLHALHLQLGARMVPFAGYEMPVQYPLGVLKEHQHTRDQAGLFDVSHMGQIRLVGAGAAKALESLVPVDIVDLPVGMQRYAMFTNENGGILDDLMVANLGNDELFLVVNAACKEQDLAHLRKHLGHLCEVQPLFEERALLALQGPAAVTVLARLAPEVTRMTFMQFAPLRLLGVDCYVSRSGYTGEDGFEISVPAASAESLARSLLAETEVEAIGLGARDSLRLEAGLCLYGHDMNEQTTPVEANLLWAISKARRADGARAGGFPGAEQVFAQQQQGVQRKRVGLLPQERTPVREGAEIVDEAGTVIGSVCSGGFGPTLGAPLAMGYLDAAHCALDSQVWAIVRGKRIPLKVSKMPFVAQRYYRG</sequence>
<dbReference type="EC" id="2.1.2.10" evidence="2"/>
<gene>
    <name evidence="10" type="ORF">PF66_00497</name>
</gene>
<dbReference type="Gene3D" id="4.10.1250.10">
    <property type="entry name" value="Aminomethyltransferase fragment"/>
    <property type="match status" value="1"/>
</dbReference>
<dbReference type="InterPro" id="IPR027266">
    <property type="entry name" value="TrmE/GcvT-like"/>
</dbReference>
<dbReference type="Pfam" id="PF01571">
    <property type="entry name" value="GCV_T"/>
    <property type="match status" value="1"/>
</dbReference>
<dbReference type="FunFam" id="3.30.70.1400:FF:000001">
    <property type="entry name" value="Aminomethyltransferase"/>
    <property type="match status" value="1"/>
</dbReference>
<feature type="binding site" evidence="7">
    <location>
        <position position="199"/>
    </location>
    <ligand>
        <name>substrate</name>
    </ligand>
</feature>
<dbReference type="Gene3D" id="3.30.70.1400">
    <property type="entry name" value="Aminomethyltransferase beta-barrel domains"/>
    <property type="match status" value="1"/>
</dbReference>
<dbReference type="InterPro" id="IPR029043">
    <property type="entry name" value="GcvT/YgfZ_C"/>
</dbReference>
<dbReference type="PANTHER" id="PTHR43757:SF2">
    <property type="entry name" value="AMINOMETHYLTRANSFERASE, MITOCHONDRIAL"/>
    <property type="match status" value="1"/>
</dbReference>
<dbReference type="PIRSF" id="PIRSF006487">
    <property type="entry name" value="GcvT"/>
    <property type="match status" value="1"/>
</dbReference>
<dbReference type="SUPFAM" id="SSF103025">
    <property type="entry name" value="Folate-binding domain"/>
    <property type="match status" value="1"/>
</dbReference>
<dbReference type="SUPFAM" id="SSF101790">
    <property type="entry name" value="Aminomethyltransferase beta-barrel domain"/>
    <property type="match status" value="1"/>
</dbReference>